<evidence type="ECO:0008006" key="4">
    <source>
        <dbReference type="Google" id="ProtNLM"/>
    </source>
</evidence>
<accession>A0A511UT78</accession>
<dbReference type="AlphaFoldDB" id="A0A511UT78"/>
<keyword evidence="1" id="KW-0812">Transmembrane</keyword>
<evidence type="ECO:0000313" key="3">
    <source>
        <dbReference type="Proteomes" id="UP000321491"/>
    </source>
</evidence>
<evidence type="ECO:0000313" key="2">
    <source>
        <dbReference type="EMBL" id="GEN29807.1"/>
    </source>
</evidence>
<keyword evidence="3" id="KW-1185">Reference proteome</keyword>
<keyword evidence="1" id="KW-0472">Membrane</keyword>
<protein>
    <recommendedName>
        <fullName evidence="4">Phage capsid protein</fullName>
    </recommendedName>
</protein>
<dbReference type="Pfam" id="PF19893">
    <property type="entry name" value="DUF6366"/>
    <property type="match status" value="1"/>
</dbReference>
<organism evidence="2 3">
    <name type="scientific">Cerasibacillus quisquiliarum</name>
    <dbReference type="NCBI Taxonomy" id="227865"/>
    <lineage>
        <taxon>Bacteria</taxon>
        <taxon>Bacillati</taxon>
        <taxon>Bacillota</taxon>
        <taxon>Bacilli</taxon>
        <taxon>Bacillales</taxon>
        <taxon>Bacillaceae</taxon>
        <taxon>Cerasibacillus</taxon>
    </lineage>
</organism>
<name>A0A511UT78_9BACI</name>
<dbReference type="OrthoDB" id="2935923at2"/>
<comment type="caution">
    <text evidence="2">The sequence shown here is derived from an EMBL/GenBank/DDBJ whole genome shotgun (WGS) entry which is preliminary data.</text>
</comment>
<dbReference type="EMBL" id="BJXW01000001">
    <property type="protein sequence ID" value="GEN29807.1"/>
    <property type="molecule type" value="Genomic_DNA"/>
</dbReference>
<dbReference type="RefSeq" id="WP_146934150.1">
    <property type="nucleotide sequence ID" value="NZ_BJXW01000001.1"/>
</dbReference>
<keyword evidence="1" id="KW-1133">Transmembrane helix</keyword>
<feature type="transmembrane region" description="Helical" evidence="1">
    <location>
        <begin position="48"/>
        <end position="70"/>
    </location>
</feature>
<dbReference type="Proteomes" id="UP000321491">
    <property type="component" value="Unassembled WGS sequence"/>
</dbReference>
<dbReference type="InterPro" id="IPR045946">
    <property type="entry name" value="DUF6366"/>
</dbReference>
<gene>
    <name evidence="2" type="ORF">CQU01_00450</name>
</gene>
<proteinExistence type="predicted"/>
<reference evidence="2 3" key="1">
    <citation type="submission" date="2019-07" db="EMBL/GenBank/DDBJ databases">
        <title>Whole genome shotgun sequence of Cerasibacillus quisquiliarum NBRC 102429.</title>
        <authorList>
            <person name="Hosoyama A."/>
            <person name="Uohara A."/>
            <person name="Ohji S."/>
            <person name="Ichikawa N."/>
        </authorList>
    </citation>
    <scope>NUCLEOTIDE SEQUENCE [LARGE SCALE GENOMIC DNA]</scope>
    <source>
        <strain evidence="2 3">NBRC 102429</strain>
    </source>
</reference>
<evidence type="ECO:0000256" key="1">
    <source>
        <dbReference type="SAM" id="Phobius"/>
    </source>
</evidence>
<sequence length="72" mass="8234">MSEGKNSTTYRRENLKQKELKKNTNRNIDNVFDHSNIGNFSDDPVGVLGWKGTGILFLLIIAGFIIYSLFFH</sequence>